<feature type="domain" description="Guanylate kinase-like" evidence="7">
    <location>
        <begin position="23"/>
        <end position="206"/>
    </location>
</feature>
<evidence type="ECO:0000256" key="3">
    <source>
        <dbReference type="ARBA" id="ARBA00022679"/>
    </source>
</evidence>
<dbReference type="SMART" id="SM00072">
    <property type="entry name" value="GuKc"/>
    <property type="match status" value="1"/>
</dbReference>
<dbReference type="GO" id="GO:0004385">
    <property type="term" value="F:GMP kinase activity"/>
    <property type="evidence" value="ECO:0007669"/>
    <property type="project" value="UniProtKB-EC"/>
</dbReference>
<gene>
    <name evidence="8" type="ORF">OXX778_LOCUS15800</name>
</gene>
<dbReference type="Gene3D" id="3.40.50.300">
    <property type="entry name" value="P-loop containing nucleotide triphosphate hydrolases"/>
    <property type="match status" value="1"/>
</dbReference>
<evidence type="ECO:0000313" key="8">
    <source>
        <dbReference type="EMBL" id="CAF0988783.1"/>
    </source>
</evidence>
<dbReference type="PANTHER" id="PTHR23117">
    <property type="entry name" value="GUANYLATE KINASE-RELATED"/>
    <property type="match status" value="1"/>
</dbReference>
<dbReference type="InterPro" id="IPR027417">
    <property type="entry name" value="P-loop_NTPase"/>
</dbReference>
<accession>A0A814FQG8</accession>
<reference evidence="8" key="1">
    <citation type="submission" date="2021-02" db="EMBL/GenBank/DDBJ databases">
        <authorList>
            <person name="Nowell W R."/>
        </authorList>
    </citation>
    <scope>NUCLEOTIDE SEQUENCE</scope>
    <source>
        <strain evidence="8">Ploen Becks lab</strain>
    </source>
</reference>
<evidence type="ECO:0000256" key="6">
    <source>
        <dbReference type="ARBA" id="ARBA00022840"/>
    </source>
</evidence>
<dbReference type="InterPro" id="IPR008144">
    <property type="entry name" value="Guanylate_kin-like_dom"/>
</dbReference>
<keyword evidence="3" id="KW-0808">Transferase</keyword>
<keyword evidence="9" id="KW-1185">Reference proteome</keyword>
<organism evidence="8 9">
    <name type="scientific">Brachionus calyciflorus</name>
    <dbReference type="NCBI Taxonomy" id="104777"/>
    <lineage>
        <taxon>Eukaryota</taxon>
        <taxon>Metazoa</taxon>
        <taxon>Spiralia</taxon>
        <taxon>Gnathifera</taxon>
        <taxon>Rotifera</taxon>
        <taxon>Eurotatoria</taxon>
        <taxon>Monogononta</taxon>
        <taxon>Pseudotrocha</taxon>
        <taxon>Ploima</taxon>
        <taxon>Brachionidae</taxon>
        <taxon>Brachionus</taxon>
    </lineage>
</organism>
<dbReference type="GO" id="GO:0005829">
    <property type="term" value="C:cytosol"/>
    <property type="evidence" value="ECO:0007669"/>
    <property type="project" value="TreeGrafter"/>
</dbReference>
<evidence type="ECO:0000259" key="7">
    <source>
        <dbReference type="PROSITE" id="PS50052"/>
    </source>
</evidence>
<dbReference type="EMBL" id="CAJNOC010003569">
    <property type="protein sequence ID" value="CAF0988783.1"/>
    <property type="molecule type" value="Genomic_DNA"/>
</dbReference>
<dbReference type="InterPro" id="IPR017665">
    <property type="entry name" value="Guanylate_kinase"/>
</dbReference>
<evidence type="ECO:0000256" key="2">
    <source>
        <dbReference type="ARBA" id="ARBA00012961"/>
    </source>
</evidence>
<comment type="caution">
    <text evidence="8">The sequence shown here is derived from an EMBL/GenBank/DDBJ whole genome shotgun (WGS) entry which is preliminary data.</text>
</comment>
<dbReference type="GO" id="GO:0005524">
    <property type="term" value="F:ATP binding"/>
    <property type="evidence" value="ECO:0007669"/>
    <property type="project" value="UniProtKB-KW"/>
</dbReference>
<keyword evidence="5" id="KW-0418">Kinase</keyword>
<keyword evidence="6" id="KW-0067">ATP-binding</keyword>
<dbReference type="InterPro" id="IPR020590">
    <property type="entry name" value="Guanylate_kinase_CS"/>
</dbReference>
<dbReference type="CDD" id="cd00071">
    <property type="entry name" value="GMPK"/>
    <property type="match status" value="1"/>
</dbReference>
<dbReference type="AlphaFoldDB" id="A0A814FQG8"/>
<sequence>MLNILKQTARSMASHINGNGIALRPVVFCGPSGSGKSTLLKRLMNEFPKAFAFSVSHTTRKPRAGEENGREYHFVTRDEMLQAIQNDEFLEHAEFSGNIYGTSKKSVEHVLSSGRICALDVDIQGVKSLKKSNLNPIYCFVKPPSLDALEKRLTDRGTETPESLKKRLDTAKIELDYAENEPNAFDYVIVNDDLDQAYGKLRDILKSQIDHVNK</sequence>
<dbReference type="NCBIfam" id="TIGR03263">
    <property type="entry name" value="guanyl_kin"/>
    <property type="match status" value="1"/>
</dbReference>
<comment type="similarity">
    <text evidence="1">Belongs to the guanylate kinase family.</text>
</comment>
<name>A0A814FQG8_9BILA</name>
<evidence type="ECO:0000256" key="1">
    <source>
        <dbReference type="ARBA" id="ARBA00005790"/>
    </source>
</evidence>
<dbReference type="PROSITE" id="PS50052">
    <property type="entry name" value="GUANYLATE_KINASE_2"/>
    <property type="match status" value="1"/>
</dbReference>
<keyword evidence="4" id="KW-0547">Nucleotide-binding</keyword>
<proteinExistence type="inferred from homology"/>
<protein>
    <recommendedName>
        <fullName evidence="2">guanylate kinase</fullName>
        <ecNumber evidence="2">2.7.4.8</ecNumber>
    </recommendedName>
</protein>
<dbReference type="Pfam" id="PF00625">
    <property type="entry name" value="Guanylate_kin"/>
    <property type="match status" value="1"/>
</dbReference>
<dbReference type="PROSITE" id="PS00856">
    <property type="entry name" value="GUANYLATE_KINASE_1"/>
    <property type="match status" value="1"/>
</dbReference>
<dbReference type="EC" id="2.7.4.8" evidence="2"/>
<dbReference type="FunFam" id="3.40.50.300:FF:000776">
    <property type="entry name" value="Guanylate kinase 2"/>
    <property type="match status" value="1"/>
</dbReference>
<evidence type="ECO:0000256" key="4">
    <source>
        <dbReference type="ARBA" id="ARBA00022741"/>
    </source>
</evidence>
<evidence type="ECO:0000313" key="9">
    <source>
        <dbReference type="Proteomes" id="UP000663879"/>
    </source>
</evidence>
<dbReference type="SUPFAM" id="SSF52540">
    <property type="entry name" value="P-loop containing nucleoside triphosphate hydrolases"/>
    <property type="match status" value="1"/>
</dbReference>
<dbReference type="OrthoDB" id="6334211at2759"/>
<dbReference type="InterPro" id="IPR008145">
    <property type="entry name" value="GK/Ca_channel_bsu"/>
</dbReference>
<evidence type="ECO:0000256" key="5">
    <source>
        <dbReference type="ARBA" id="ARBA00022777"/>
    </source>
</evidence>
<dbReference type="HAMAP" id="MF_00328">
    <property type="entry name" value="Guanylate_kinase"/>
    <property type="match status" value="1"/>
</dbReference>
<dbReference type="PANTHER" id="PTHR23117:SF13">
    <property type="entry name" value="GUANYLATE KINASE"/>
    <property type="match status" value="1"/>
</dbReference>
<dbReference type="Proteomes" id="UP000663879">
    <property type="component" value="Unassembled WGS sequence"/>
</dbReference>